<evidence type="ECO:0000313" key="4">
    <source>
        <dbReference type="Proteomes" id="UP000078595"/>
    </source>
</evidence>
<proteinExistence type="predicted"/>
<dbReference type="EMBL" id="KI894027">
    <property type="protein sequence ID" value="OBR88262.1"/>
    <property type="molecule type" value="Genomic_DNA"/>
</dbReference>
<reference evidence="3" key="2">
    <citation type="submission" date="2013-07" db="EMBL/GenBank/DDBJ databases">
        <authorList>
            <consortium name="The Broad Institute Genome Sequencing Platform"/>
            <person name="Cuomo C."/>
            <person name="Litvintseva A."/>
            <person name="Chen Y."/>
            <person name="Heitman J."/>
            <person name="Sun S."/>
            <person name="Springer D."/>
            <person name="Dromer F."/>
            <person name="Young S.K."/>
            <person name="Zeng Q."/>
            <person name="Gargeya S."/>
            <person name="Fitzgerald M."/>
            <person name="Abouelleil A."/>
            <person name="Alvarado L."/>
            <person name="Berlin A.M."/>
            <person name="Chapman S.B."/>
            <person name="Dewar J."/>
            <person name="Goldberg J."/>
            <person name="Griggs A."/>
            <person name="Gujja S."/>
            <person name="Hansen M."/>
            <person name="Howarth C."/>
            <person name="Imamovic A."/>
            <person name="Larimer J."/>
            <person name="McCowan C."/>
            <person name="Murphy C."/>
            <person name="Pearson M."/>
            <person name="Priest M."/>
            <person name="Roberts A."/>
            <person name="Saif S."/>
            <person name="Shea T."/>
            <person name="Sykes S."/>
            <person name="Wortman J."/>
            <person name="Nusbaum C."/>
            <person name="Birren B."/>
        </authorList>
    </citation>
    <scope>NUCLEOTIDE SEQUENCE</scope>
    <source>
        <strain evidence="3">CBS 10117</strain>
    </source>
</reference>
<gene>
    <name evidence="2" type="ORF">I303_00073</name>
    <name evidence="3" type="ORF">I303_100073</name>
</gene>
<dbReference type="GeneID" id="28963772"/>
<dbReference type="AlphaFoldDB" id="A0A1A6ADW5"/>
<name>A0A1A6ADW5_9TREE</name>
<feature type="region of interest" description="Disordered" evidence="1">
    <location>
        <begin position="443"/>
        <end position="462"/>
    </location>
</feature>
<dbReference type="InterPro" id="IPR022235">
    <property type="entry name" value="DUF3760"/>
</dbReference>
<dbReference type="KEGG" id="kdj:28963772"/>
<feature type="region of interest" description="Disordered" evidence="1">
    <location>
        <begin position="1"/>
        <end position="28"/>
    </location>
</feature>
<dbReference type="RefSeq" id="XP_018266104.1">
    <property type="nucleotide sequence ID" value="XM_018403450.1"/>
</dbReference>
<feature type="compositionally biased region" description="Basic and acidic residues" evidence="1">
    <location>
        <begin position="12"/>
        <end position="25"/>
    </location>
</feature>
<dbReference type="Proteomes" id="UP000078595">
    <property type="component" value="Chromosome 1"/>
</dbReference>
<accession>A0A1A6ADW5</accession>
<reference evidence="3" key="3">
    <citation type="submission" date="2024-02" db="EMBL/GenBank/DDBJ databases">
        <title>Comparative genomics of Cryptococcus and Kwoniella reveals pathogenesis evolution and contrasting modes of karyotype evolution via chromosome fusion or intercentromeric recombination.</title>
        <authorList>
            <person name="Coelho M.A."/>
            <person name="David-Palma M."/>
            <person name="Shea T."/>
            <person name="Bowers K."/>
            <person name="McGinley-Smith S."/>
            <person name="Mohammad A.W."/>
            <person name="Gnirke A."/>
            <person name="Yurkov A.M."/>
            <person name="Nowrousian M."/>
            <person name="Sun S."/>
            <person name="Cuomo C.A."/>
            <person name="Heitman J."/>
        </authorList>
    </citation>
    <scope>NUCLEOTIDE SEQUENCE</scope>
    <source>
        <strain evidence="3">CBS 10117</strain>
    </source>
</reference>
<evidence type="ECO:0000313" key="3">
    <source>
        <dbReference type="EMBL" id="WWC57541.1"/>
    </source>
</evidence>
<sequence length="462" mass="53018">MAHIDTTSNSGKDVDVDTTKPEPVQHDYSPPAVNISSLDVLRPVHPLIIKHFRHVDPVSLARISTGFYAEITPSLYERVIVNDKSVEQFFYGMCDLKNARFLRNQGKLHAVQSIKSLGIEGSHAANIFLAECKKFGRIKTPSKGVSPFAGVEHLELARGVFKGIVMQAMGHRQPVKANIHDDLEREIEPIPNKDLLNCIAKYFGGVKRICINWGDWKHDTANRQHVSRIGSGLIKGLVTKLPLLERIIIHTPSDNFDELCKLDLDNLGLGEGMKMVNITYQMEKPYEDYPNAPFRYVLHEIWKAYKSTFFSNQLIKFSLEDTKKDKLVKDLGKLERDLHELRRYPHDIVTKSLNQAFDNFKGAWIFNDDCQDQPGKAGRGYLCECRENPLHVVAKQNWREWERPTWTRRFRFPQQDTEMEDTFMPSDESDDEHDLGFGYDPESDMGHWEGHAGGSDYEADWF</sequence>
<protein>
    <submittedName>
        <fullName evidence="2">Uncharacterized protein</fullName>
    </submittedName>
</protein>
<feature type="compositionally biased region" description="Polar residues" evidence="1">
    <location>
        <begin position="1"/>
        <end position="11"/>
    </location>
</feature>
<keyword evidence="4" id="KW-1185">Reference proteome</keyword>
<evidence type="ECO:0000313" key="2">
    <source>
        <dbReference type="EMBL" id="OBR88262.1"/>
    </source>
</evidence>
<dbReference type="Pfam" id="PF12586">
    <property type="entry name" value="DUF3760"/>
    <property type="match status" value="1"/>
</dbReference>
<evidence type="ECO:0000256" key="1">
    <source>
        <dbReference type="SAM" id="MobiDB-lite"/>
    </source>
</evidence>
<dbReference type="VEuPathDB" id="FungiDB:I303_00073"/>
<dbReference type="EMBL" id="CP144530">
    <property type="protein sequence ID" value="WWC57541.1"/>
    <property type="molecule type" value="Genomic_DNA"/>
</dbReference>
<dbReference type="OrthoDB" id="10480518at2759"/>
<organism evidence="2">
    <name type="scientific">Kwoniella dejecticola CBS 10117</name>
    <dbReference type="NCBI Taxonomy" id="1296121"/>
    <lineage>
        <taxon>Eukaryota</taxon>
        <taxon>Fungi</taxon>
        <taxon>Dikarya</taxon>
        <taxon>Basidiomycota</taxon>
        <taxon>Agaricomycotina</taxon>
        <taxon>Tremellomycetes</taxon>
        <taxon>Tremellales</taxon>
        <taxon>Cryptococcaceae</taxon>
        <taxon>Kwoniella</taxon>
    </lineage>
</organism>
<reference evidence="2" key="1">
    <citation type="submission" date="2013-07" db="EMBL/GenBank/DDBJ databases">
        <title>The Genome Sequence of Cryptococcus dejecticola CBS10117.</title>
        <authorList>
            <consortium name="The Broad Institute Genome Sequencing Platform"/>
            <person name="Cuomo C."/>
            <person name="Litvintseva A."/>
            <person name="Chen Y."/>
            <person name="Heitman J."/>
            <person name="Sun S."/>
            <person name="Springer D."/>
            <person name="Dromer F."/>
            <person name="Young S.K."/>
            <person name="Zeng Q."/>
            <person name="Gargeya S."/>
            <person name="Fitzgerald M."/>
            <person name="Abouelleil A."/>
            <person name="Alvarado L."/>
            <person name="Berlin A.M."/>
            <person name="Chapman S.B."/>
            <person name="Dewar J."/>
            <person name="Goldberg J."/>
            <person name="Griggs A."/>
            <person name="Gujja S."/>
            <person name="Hansen M."/>
            <person name="Howarth C."/>
            <person name="Imamovic A."/>
            <person name="Larimer J."/>
            <person name="McCowan C."/>
            <person name="Murphy C."/>
            <person name="Pearson M."/>
            <person name="Priest M."/>
            <person name="Roberts A."/>
            <person name="Saif S."/>
            <person name="Shea T."/>
            <person name="Sykes S."/>
            <person name="Wortman J."/>
            <person name="Nusbaum C."/>
            <person name="Birren B."/>
        </authorList>
    </citation>
    <scope>NUCLEOTIDE SEQUENCE [LARGE SCALE GENOMIC DNA]</scope>
    <source>
        <strain evidence="2">CBS 10117</strain>
    </source>
</reference>